<keyword evidence="7" id="KW-0829">Tyrosine-protein kinase</keyword>
<evidence type="ECO:0000256" key="4">
    <source>
        <dbReference type="ARBA" id="ARBA00022741"/>
    </source>
</evidence>
<dbReference type="SUPFAM" id="SSF52540">
    <property type="entry name" value="P-loop containing nucleoside triphosphate hydrolases"/>
    <property type="match status" value="1"/>
</dbReference>
<evidence type="ECO:0000313" key="10">
    <source>
        <dbReference type="EMBL" id="CDM65909.1"/>
    </source>
</evidence>
<dbReference type="InterPro" id="IPR025669">
    <property type="entry name" value="AAA_dom"/>
</dbReference>
<evidence type="ECO:0000256" key="3">
    <source>
        <dbReference type="ARBA" id="ARBA00022679"/>
    </source>
</evidence>
<dbReference type="InterPro" id="IPR005702">
    <property type="entry name" value="Wzc-like_C"/>
</dbReference>
<dbReference type="InterPro" id="IPR027417">
    <property type="entry name" value="P-loop_NTPase"/>
</dbReference>
<keyword evidence="6" id="KW-0067">ATP-binding</keyword>
<dbReference type="RefSeq" id="WP_157770797.1">
    <property type="nucleotide sequence ID" value="NZ_CBXV010000006.1"/>
</dbReference>
<evidence type="ECO:0000313" key="11">
    <source>
        <dbReference type="Proteomes" id="UP000031518"/>
    </source>
</evidence>
<evidence type="ECO:0000256" key="8">
    <source>
        <dbReference type="ARBA" id="ARBA00051245"/>
    </source>
</evidence>
<proteinExistence type="inferred from homology"/>
<dbReference type="GO" id="GO:0004715">
    <property type="term" value="F:non-membrane spanning protein tyrosine kinase activity"/>
    <property type="evidence" value="ECO:0007669"/>
    <property type="project" value="UniProtKB-EC"/>
</dbReference>
<reference evidence="10 11" key="2">
    <citation type="submission" date="2015-01" db="EMBL/GenBank/DDBJ databases">
        <title>Complete genome sequence of Pyrinomonas methylaliphatogenes type strain K22T.</title>
        <authorList>
            <person name="Lee K.C.Y."/>
            <person name="Power J.F."/>
            <person name="Dunfield P.F."/>
            <person name="Morgan X.C."/>
            <person name="Huttenhower C."/>
            <person name="Stott M.B."/>
        </authorList>
    </citation>
    <scope>NUCLEOTIDE SEQUENCE [LARGE SCALE GENOMIC DNA]</scope>
    <source>
        <strain evidence="10 11">K22</strain>
    </source>
</reference>
<dbReference type="AlphaFoldDB" id="A0A0B6X033"/>
<dbReference type="OrthoDB" id="9775724at2"/>
<evidence type="ECO:0000256" key="5">
    <source>
        <dbReference type="ARBA" id="ARBA00022777"/>
    </source>
</evidence>
<accession>A0A0B6X033</accession>
<gene>
    <name evidence="10" type="ORF">PYK22_01917</name>
</gene>
<keyword evidence="11" id="KW-1185">Reference proteome</keyword>
<sequence>MGRVFDALRRAAELDSRKREHRARPSDAQARAEEIESLLQRSEIFSSQAREPQLFSASAEHADVATAIGSALPENGWASRVAGATVDAERSARVASFPALDVSAARADQHLIAITQPQSPECEQFRSLRTHVLHAGEKRQVQAVVITSAGVLEGKTVTAINLAWLLAQTDGVRALLIDGDLRRPCALSYLGLDRRPGLSEVLAGEAELDATIVRLEPAGLYLLPGGSERNDVAEMLSGPRFSSVLAEVRRMFDYIVIDAPPLGIFTDATVLINRADAALIVVRAGYTRYSLLDRLLEPLPRERLLGIVLNGVDETLDEHSYYYRRYYRRAEEAKKKAVAEGVAV</sequence>
<keyword evidence="4" id="KW-0547">Nucleotide-binding</keyword>
<dbReference type="InterPro" id="IPR050445">
    <property type="entry name" value="Bact_polysacc_biosynth/exp"/>
</dbReference>
<feature type="domain" description="AAA" evidence="9">
    <location>
        <begin position="154"/>
        <end position="287"/>
    </location>
</feature>
<evidence type="ECO:0000256" key="6">
    <source>
        <dbReference type="ARBA" id="ARBA00022840"/>
    </source>
</evidence>
<keyword evidence="3" id="KW-0808">Transferase</keyword>
<dbReference type="Pfam" id="PF13614">
    <property type="entry name" value="AAA_31"/>
    <property type="match status" value="1"/>
</dbReference>
<dbReference type="Gene3D" id="3.40.50.300">
    <property type="entry name" value="P-loop containing nucleotide triphosphate hydrolases"/>
    <property type="match status" value="1"/>
</dbReference>
<dbReference type="EMBL" id="CBXV010000006">
    <property type="protein sequence ID" value="CDM65909.1"/>
    <property type="molecule type" value="Genomic_DNA"/>
</dbReference>
<dbReference type="GO" id="GO:0005886">
    <property type="term" value="C:plasma membrane"/>
    <property type="evidence" value="ECO:0007669"/>
    <property type="project" value="TreeGrafter"/>
</dbReference>
<evidence type="ECO:0000259" key="9">
    <source>
        <dbReference type="Pfam" id="PF13614"/>
    </source>
</evidence>
<comment type="catalytic activity">
    <reaction evidence="8">
        <text>L-tyrosyl-[protein] + ATP = O-phospho-L-tyrosyl-[protein] + ADP + H(+)</text>
        <dbReference type="Rhea" id="RHEA:10596"/>
        <dbReference type="Rhea" id="RHEA-COMP:10136"/>
        <dbReference type="Rhea" id="RHEA-COMP:20101"/>
        <dbReference type="ChEBI" id="CHEBI:15378"/>
        <dbReference type="ChEBI" id="CHEBI:30616"/>
        <dbReference type="ChEBI" id="CHEBI:46858"/>
        <dbReference type="ChEBI" id="CHEBI:61978"/>
        <dbReference type="ChEBI" id="CHEBI:456216"/>
        <dbReference type="EC" id="2.7.10.2"/>
    </reaction>
</comment>
<evidence type="ECO:0000256" key="2">
    <source>
        <dbReference type="ARBA" id="ARBA00011903"/>
    </source>
</evidence>
<evidence type="ECO:0000256" key="1">
    <source>
        <dbReference type="ARBA" id="ARBA00007316"/>
    </source>
</evidence>
<dbReference type="PANTHER" id="PTHR32309:SF13">
    <property type="entry name" value="FERRIC ENTEROBACTIN TRANSPORT PROTEIN FEPE"/>
    <property type="match status" value="1"/>
</dbReference>
<reference evidence="10 11" key="1">
    <citation type="submission" date="2013-12" db="EMBL/GenBank/DDBJ databases">
        <authorList>
            <person name="Stott M."/>
        </authorList>
    </citation>
    <scope>NUCLEOTIDE SEQUENCE [LARGE SCALE GENOMIC DNA]</scope>
    <source>
        <strain evidence="10 11">K22</strain>
    </source>
</reference>
<name>A0A0B6X033_9BACT</name>
<protein>
    <recommendedName>
        <fullName evidence="2">non-specific protein-tyrosine kinase</fullName>
        <ecNumber evidence="2">2.7.10.2</ecNumber>
    </recommendedName>
</protein>
<comment type="similarity">
    <text evidence="1">Belongs to the CpsD/CapB family.</text>
</comment>
<dbReference type="CDD" id="cd05387">
    <property type="entry name" value="BY-kinase"/>
    <property type="match status" value="1"/>
</dbReference>
<dbReference type="NCBIfam" id="TIGR01007">
    <property type="entry name" value="eps_fam"/>
    <property type="match status" value="1"/>
</dbReference>
<organism evidence="10 11">
    <name type="scientific">Pyrinomonas methylaliphatogenes</name>
    <dbReference type="NCBI Taxonomy" id="454194"/>
    <lineage>
        <taxon>Bacteria</taxon>
        <taxon>Pseudomonadati</taxon>
        <taxon>Acidobacteriota</taxon>
        <taxon>Blastocatellia</taxon>
        <taxon>Blastocatellales</taxon>
        <taxon>Pyrinomonadaceae</taxon>
        <taxon>Pyrinomonas</taxon>
    </lineage>
</organism>
<dbReference type="EC" id="2.7.10.2" evidence="2"/>
<keyword evidence="5" id="KW-0418">Kinase</keyword>
<dbReference type="PANTHER" id="PTHR32309">
    <property type="entry name" value="TYROSINE-PROTEIN KINASE"/>
    <property type="match status" value="1"/>
</dbReference>
<evidence type="ECO:0000256" key="7">
    <source>
        <dbReference type="ARBA" id="ARBA00023137"/>
    </source>
</evidence>
<dbReference type="STRING" id="454194.PYK22_01917"/>
<dbReference type="GO" id="GO:0005524">
    <property type="term" value="F:ATP binding"/>
    <property type="evidence" value="ECO:0007669"/>
    <property type="project" value="UniProtKB-KW"/>
</dbReference>
<dbReference type="Proteomes" id="UP000031518">
    <property type="component" value="Unassembled WGS sequence"/>
</dbReference>